<evidence type="ECO:0000313" key="1">
    <source>
        <dbReference type="EMBL" id="KAA0999051.1"/>
    </source>
</evidence>
<reference evidence="1 2" key="1">
    <citation type="submission" date="2019-08" db="EMBL/GenBank/DDBJ databases">
        <title>Paraburkholderia sp. DCY113.</title>
        <authorList>
            <person name="Kang J."/>
        </authorList>
    </citation>
    <scope>NUCLEOTIDE SEQUENCE [LARGE SCALE GENOMIC DNA]</scope>
    <source>
        <strain evidence="1 2">DCY113</strain>
    </source>
</reference>
<dbReference type="EMBL" id="VTUZ01000051">
    <property type="protein sequence ID" value="KAA0999051.1"/>
    <property type="molecule type" value="Genomic_DNA"/>
</dbReference>
<protein>
    <submittedName>
        <fullName evidence="1">DUF2591 domain-containing protein</fullName>
    </submittedName>
</protein>
<name>A0A5B0G8X0_9BURK</name>
<proteinExistence type="predicted"/>
<accession>A0A5B0G8X0</accession>
<sequence length="103" mass="11448">MRRRRRGVASVHVGRSVEREVFAPSTGPEQTQPIITHEQIEISSIVDPVFEEQSIAQVGRPAEIAAQARSGSDWWLGDDNLAAAMRWYVDSKFGQEVPDGESL</sequence>
<evidence type="ECO:0000313" key="2">
    <source>
        <dbReference type="Proteomes" id="UP000325273"/>
    </source>
</evidence>
<dbReference type="Proteomes" id="UP000325273">
    <property type="component" value="Unassembled WGS sequence"/>
</dbReference>
<organism evidence="1 2">
    <name type="scientific">Paraburkholderia panacisoli</name>
    <dbReference type="NCBI Taxonomy" id="2603818"/>
    <lineage>
        <taxon>Bacteria</taxon>
        <taxon>Pseudomonadati</taxon>
        <taxon>Pseudomonadota</taxon>
        <taxon>Betaproteobacteria</taxon>
        <taxon>Burkholderiales</taxon>
        <taxon>Burkholderiaceae</taxon>
        <taxon>Paraburkholderia</taxon>
    </lineage>
</organism>
<keyword evidence="2" id="KW-1185">Reference proteome</keyword>
<gene>
    <name evidence="1" type="ORF">FVF58_42685</name>
</gene>
<comment type="caution">
    <text evidence="1">The sequence shown here is derived from an EMBL/GenBank/DDBJ whole genome shotgun (WGS) entry which is preliminary data.</text>
</comment>
<dbReference type="AlphaFoldDB" id="A0A5B0G8X0"/>